<gene>
    <name evidence="1" type="ORF">EWM64_g6905</name>
</gene>
<comment type="caution">
    <text evidence="1">The sequence shown here is derived from an EMBL/GenBank/DDBJ whole genome shotgun (WGS) entry which is preliminary data.</text>
</comment>
<dbReference type="OrthoDB" id="496981at2759"/>
<proteinExistence type="predicted"/>
<keyword evidence="2" id="KW-1185">Reference proteome</keyword>
<dbReference type="PANTHER" id="PTHR48100">
    <property type="entry name" value="BROAD-SPECIFICITY PHOSPHATASE YOR283W-RELATED"/>
    <property type="match status" value="1"/>
</dbReference>
<dbReference type="SUPFAM" id="SSF53254">
    <property type="entry name" value="Phosphoglycerate mutase-like"/>
    <property type="match status" value="1"/>
</dbReference>
<dbReference type="AlphaFoldDB" id="A0A4Y9ZQC6"/>
<evidence type="ECO:0000313" key="2">
    <source>
        <dbReference type="Proteomes" id="UP000298061"/>
    </source>
</evidence>
<reference evidence="1 2" key="1">
    <citation type="submission" date="2019-02" db="EMBL/GenBank/DDBJ databases">
        <title>Genome sequencing of the rare red list fungi Hericium alpestre (H. flagellum).</title>
        <authorList>
            <person name="Buettner E."/>
            <person name="Kellner H."/>
        </authorList>
    </citation>
    <scope>NUCLEOTIDE SEQUENCE [LARGE SCALE GENOMIC DNA]</scope>
    <source>
        <strain evidence="1 2">DSM 108284</strain>
    </source>
</reference>
<dbReference type="Gene3D" id="3.40.50.1240">
    <property type="entry name" value="Phosphoglycerate mutase-like"/>
    <property type="match status" value="1"/>
</dbReference>
<dbReference type="CDD" id="cd07067">
    <property type="entry name" value="HP_PGM_like"/>
    <property type="match status" value="1"/>
</dbReference>
<evidence type="ECO:0000313" key="1">
    <source>
        <dbReference type="EMBL" id="TFY77106.1"/>
    </source>
</evidence>
<dbReference type="Pfam" id="PF00300">
    <property type="entry name" value="His_Phos_1"/>
    <property type="match status" value="1"/>
</dbReference>
<evidence type="ECO:0008006" key="3">
    <source>
        <dbReference type="Google" id="ProtNLM"/>
    </source>
</evidence>
<dbReference type="GO" id="GO:0005737">
    <property type="term" value="C:cytoplasm"/>
    <property type="evidence" value="ECO:0007669"/>
    <property type="project" value="TreeGrafter"/>
</dbReference>
<protein>
    <recommendedName>
        <fullName evidence="3">Phosphoglycerate mutase</fullName>
    </recommendedName>
</protein>
<dbReference type="PANTHER" id="PTHR48100:SF1">
    <property type="entry name" value="HISTIDINE PHOSPHATASE FAMILY PROTEIN-RELATED"/>
    <property type="match status" value="1"/>
</dbReference>
<name>A0A4Y9ZQC6_9AGAM</name>
<dbReference type="InterPro" id="IPR050275">
    <property type="entry name" value="PGM_Phosphatase"/>
</dbReference>
<dbReference type="EMBL" id="SFCI01001001">
    <property type="protein sequence ID" value="TFY77106.1"/>
    <property type="molecule type" value="Genomic_DNA"/>
</dbReference>
<dbReference type="InterPro" id="IPR029033">
    <property type="entry name" value="His_PPase_superfam"/>
</dbReference>
<sequence length="206" mass="23111">MTDNVAEAKYGNKAWNEYWSLLNDDGELTWGPDPSLTSIGEGQARTAYAVWATELPRGMPLPHKLYASPLTRALQTYELTFTGIIPAEHPKPIILEMVREEYGEHTCDKRCKRSEIHAAFPDFDFEDGFAEEDPLWTPERESKAHEEVRARSVLDRIFTVDVDDTFISITAHSGIINAFLRVIGRGDYPLPTGGLIFVVVKGSVAQ</sequence>
<dbReference type="Proteomes" id="UP000298061">
    <property type="component" value="Unassembled WGS sequence"/>
</dbReference>
<organism evidence="1 2">
    <name type="scientific">Hericium alpestre</name>
    <dbReference type="NCBI Taxonomy" id="135208"/>
    <lineage>
        <taxon>Eukaryota</taxon>
        <taxon>Fungi</taxon>
        <taxon>Dikarya</taxon>
        <taxon>Basidiomycota</taxon>
        <taxon>Agaricomycotina</taxon>
        <taxon>Agaricomycetes</taxon>
        <taxon>Russulales</taxon>
        <taxon>Hericiaceae</taxon>
        <taxon>Hericium</taxon>
    </lineage>
</organism>
<dbReference type="GO" id="GO:0016791">
    <property type="term" value="F:phosphatase activity"/>
    <property type="evidence" value="ECO:0007669"/>
    <property type="project" value="TreeGrafter"/>
</dbReference>
<dbReference type="InterPro" id="IPR013078">
    <property type="entry name" value="His_Pase_superF_clade-1"/>
</dbReference>
<accession>A0A4Y9ZQC6</accession>